<accession>G1BSE0</accession>
<proteinExistence type="predicted"/>
<organism evidence="1 2">
    <name type="scientific">Mycobacterium phage Yoshi</name>
    <dbReference type="NCBI Taxonomy" id="2920891"/>
    <lineage>
        <taxon>Viruses</taxon>
        <taxon>Duplodnaviria</taxon>
        <taxon>Heunggongvirae</taxon>
        <taxon>Uroviricota</taxon>
        <taxon>Caudoviricetes</taxon>
        <taxon>Gracegardnervirinae</taxon>
        <taxon>Avanivirus</taxon>
        <taxon>Avanivirus yoshi</taxon>
    </lineage>
</organism>
<dbReference type="GeneID" id="40090338"/>
<keyword evidence="2" id="KW-1185">Reference proteome</keyword>
<protein>
    <submittedName>
        <fullName evidence="1">Uncharacterized protein</fullName>
    </submittedName>
</protein>
<reference evidence="1 2" key="1">
    <citation type="journal article" date="2012" name="J. Virol.">
        <title>Complete Genome Sequences of 138 Mycobacteriophages.</title>
        <authorList>
            <consortium name="the Science Education Alliance Phage Hunters Advancing Genomics and Evolutionary Science Program"/>
            <consortium name="the KwaZulu-Natal Research Institute for Tuberculosis and HIV Mycobacterial Genetics Course Students"/>
            <consortium name="the Phage Hunters Integrating Research and Education Program"/>
            <person name="Hatfull G.F."/>
        </authorList>
    </citation>
    <scope>NUCLEOTIDE SEQUENCE [LARGE SCALE GENOMIC DNA]</scope>
    <source>
        <strain evidence="1 2">Yoshi</strain>
    </source>
</reference>
<dbReference type="RefSeq" id="YP_009613937.1">
    <property type="nucleotide sequence ID" value="NC_042030.1"/>
</dbReference>
<dbReference type="EMBL" id="JF704115">
    <property type="protein sequence ID" value="AEK07784.1"/>
    <property type="molecule type" value="Genomic_DNA"/>
</dbReference>
<evidence type="ECO:0000313" key="2">
    <source>
        <dbReference type="Proteomes" id="UP000223621"/>
    </source>
</evidence>
<gene>
    <name evidence="1" type="primary">33</name>
    <name evidence="1" type="ORF">YOSHI_33</name>
</gene>
<dbReference type="Proteomes" id="UP000223621">
    <property type="component" value="Segment"/>
</dbReference>
<sequence length="53" mass="5855">MSVHVVPNGDIIEHQLNDECICGPESQAVKRDDGSIGWLMKHHSLDGREANES</sequence>
<evidence type="ECO:0000313" key="1">
    <source>
        <dbReference type="EMBL" id="AEK07784.1"/>
    </source>
</evidence>
<dbReference type="OrthoDB" id="23265at10239"/>
<name>G1BSE0_9CAUD</name>